<proteinExistence type="predicted"/>
<evidence type="ECO:0008006" key="3">
    <source>
        <dbReference type="Google" id="ProtNLM"/>
    </source>
</evidence>
<evidence type="ECO:0000313" key="2">
    <source>
        <dbReference type="Proteomes" id="UP000276215"/>
    </source>
</evidence>
<dbReference type="PANTHER" id="PTHR45786">
    <property type="entry name" value="DNA BINDING PROTEIN-LIKE"/>
    <property type="match status" value="1"/>
</dbReference>
<dbReference type="PANTHER" id="PTHR45786:SF74">
    <property type="entry name" value="ATP-DEPENDENT DNA HELICASE"/>
    <property type="match status" value="1"/>
</dbReference>
<reference evidence="1 2" key="1">
    <citation type="journal article" date="2018" name="Nat. Ecol. Evol.">
        <title>Pezizomycetes genomes reveal the molecular basis of ectomycorrhizal truffle lifestyle.</title>
        <authorList>
            <person name="Murat C."/>
            <person name="Payen T."/>
            <person name="Noel B."/>
            <person name="Kuo A."/>
            <person name="Morin E."/>
            <person name="Chen J."/>
            <person name="Kohler A."/>
            <person name="Krizsan K."/>
            <person name="Balestrini R."/>
            <person name="Da Silva C."/>
            <person name="Montanini B."/>
            <person name="Hainaut M."/>
            <person name="Levati E."/>
            <person name="Barry K.W."/>
            <person name="Belfiori B."/>
            <person name="Cichocki N."/>
            <person name="Clum A."/>
            <person name="Dockter R.B."/>
            <person name="Fauchery L."/>
            <person name="Guy J."/>
            <person name="Iotti M."/>
            <person name="Le Tacon F."/>
            <person name="Lindquist E.A."/>
            <person name="Lipzen A."/>
            <person name="Malagnac F."/>
            <person name="Mello A."/>
            <person name="Molinier V."/>
            <person name="Miyauchi S."/>
            <person name="Poulain J."/>
            <person name="Riccioni C."/>
            <person name="Rubini A."/>
            <person name="Sitrit Y."/>
            <person name="Splivallo R."/>
            <person name="Traeger S."/>
            <person name="Wang M."/>
            <person name="Zifcakova L."/>
            <person name="Wipf D."/>
            <person name="Zambonelli A."/>
            <person name="Paolocci F."/>
            <person name="Nowrousian M."/>
            <person name="Ottonello S."/>
            <person name="Baldrian P."/>
            <person name="Spatafora J.W."/>
            <person name="Henrissat B."/>
            <person name="Nagy L.G."/>
            <person name="Aury J.M."/>
            <person name="Wincker P."/>
            <person name="Grigoriev I.V."/>
            <person name="Bonfante P."/>
            <person name="Martin F.M."/>
        </authorList>
    </citation>
    <scope>NUCLEOTIDE SEQUENCE [LARGE SCALE GENOMIC DNA]</scope>
    <source>
        <strain evidence="1 2">120613-1</strain>
    </source>
</reference>
<dbReference type="STRING" id="1336337.A0A3N4J307"/>
<dbReference type="AlphaFoldDB" id="A0A3N4J307"/>
<accession>A0A3N4J307</accession>
<name>A0A3N4J307_9PEZI</name>
<dbReference type="OrthoDB" id="2272314at2759"/>
<sequence>MSLLIHEMRETEKGAGDFDRDVAGILRKACHNCLLSQRNRHNAVRVSNLASGDAVPMVAHPPSPTLNLAFTRNRAYWTAHNLGTMNIVCVHCHAKHWKAEPSRRRQAHGYSFESCCKHGDVVLEKLKQLPEPLNSLMGGTTLQSKNFLKDVRRWNSLFAFTSISYNMDNRTTAQGGSLQLFQVHGVVYHLQGPLKVPTGRDATFSQIYLYDLLYAAQASTTRAEGLDTEIILALTQMFQECSPLIQMYKTAKERMEEAEERGGEFRIILNPQM</sequence>
<keyword evidence="2" id="KW-1185">Reference proteome</keyword>
<evidence type="ECO:0000313" key="1">
    <source>
        <dbReference type="EMBL" id="RPA92689.1"/>
    </source>
</evidence>
<protein>
    <recommendedName>
        <fullName evidence="3">Helitron helicase-like domain-containing protein</fullName>
    </recommendedName>
</protein>
<dbReference type="EMBL" id="ML120467">
    <property type="protein sequence ID" value="RPA92689.1"/>
    <property type="molecule type" value="Genomic_DNA"/>
</dbReference>
<organism evidence="1 2">
    <name type="scientific">Choiromyces venosus 120613-1</name>
    <dbReference type="NCBI Taxonomy" id="1336337"/>
    <lineage>
        <taxon>Eukaryota</taxon>
        <taxon>Fungi</taxon>
        <taxon>Dikarya</taxon>
        <taxon>Ascomycota</taxon>
        <taxon>Pezizomycotina</taxon>
        <taxon>Pezizomycetes</taxon>
        <taxon>Pezizales</taxon>
        <taxon>Tuberaceae</taxon>
        <taxon>Choiromyces</taxon>
    </lineage>
</organism>
<dbReference type="Proteomes" id="UP000276215">
    <property type="component" value="Unassembled WGS sequence"/>
</dbReference>
<gene>
    <name evidence="1" type="ORF">L873DRAFT_1847605</name>
</gene>